<dbReference type="EMBL" id="CP025430">
    <property type="protein sequence ID" value="AUH66255.1"/>
    <property type="molecule type" value="Genomic_DNA"/>
</dbReference>
<evidence type="ECO:0000256" key="5">
    <source>
        <dbReference type="ARBA" id="ARBA00023004"/>
    </source>
</evidence>
<dbReference type="PRINTS" id="PR00359">
    <property type="entry name" value="BP450"/>
</dbReference>
<evidence type="ECO:0000256" key="4">
    <source>
        <dbReference type="ARBA" id="ARBA00023002"/>
    </source>
</evidence>
<dbReference type="GO" id="GO:0016705">
    <property type="term" value="F:oxidoreductase activity, acting on paired donors, with incorporation or reduction of molecular oxygen"/>
    <property type="evidence" value="ECO:0007669"/>
    <property type="project" value="InterPro"/>
</dbReference>
<gene>
    <name evidence="9" type="ORF">CX676_09090</name>
</gene>
<dbReference type="InterPro" id="IPR001128">
    <property type="entry name" value="Cyt_P450"/>
</dbReference>
<dbReference type="Gene3D" id="1.10.630.10">
    <property type="entry name" value="Cytochrome P450"/>
    <property type="match status" value="1"/>
</dbReference>
<keyword evidence="5 8" id="KW-0408">Iron</keyword>
<organism evidence="9 10">
    <name type="scientific">Paracoccus zhejiangensis</name>
    <dbReference type="NCBI Taxonomy" id="1077935"/>
    <lineage>
        <taxon>Bacteria</taxon>
        <taxon>Pseudomonadati</taxon>
        <taxon>Pseudomonadota</taxon>
        <taxon>Alphaproteobacteria</taxon>
        <taxon>Rhodobacterales</taxon>
        <taxon>Paracoccaceae</taxon>
        <taxon>Paracoccus</taxon>
    </lineage>
</organism>
<evidence type="ECO:0000256" key="2">
    <source>
        <dbReference type="ARBA" id="ARBA00022617"/>
    </source>
</evidence>
<name>A0A2H5F3Y6_9RHOB</name>
<accession>A0A2H5F3Y6</accession>
<reference evidence="9 10" key="1">
    <citation type="journal article" date="2013" name="Antonie Van Leeuwenhoek">
        <title>Paracoccus zhejiangensis sp. nov., isolated from activated sludge in wastewater-treatment system.</title>
        <authorList>
            <person name="Wu Z.G."/>
            <person name="Zhang D.F."/>
            <person name="Liu Y.L."/>
            <person name="Wang F."/>
            <person name="Jiang X."/>
            <person name="Li C."/>
            <person name="Li S.P."/>
            <person name="Hong Q."/>
            <person name="Li W.J."/>
        </authorList>
    </citation>
    <scope>NUCLEOTIDE SEQUENCE [LARGE SCALE GENOMIC DNA]</scope>
    <source>
        <strain evidence="9 10">J6</strain>
    </source>
</reference>
<dbReference type="AlphaFoldDB" id="A0A2H5F3Y6"/>
<evidence type="ECO:0000256" key="7">
    <source>
        <dbReference type="ARBA" id="ARBA00043906"/>
    </source>
</evidence>
<dbReference type="FunFam" id="1.10.630.10:FF:000018">
    <property type="entry name" value="Cytochrome P450 monooxygenase"/>
    <property type="match status" value="1"/>
</dbReference>
<dbReference type="InterPro" id="IPR036396">
    <property type="entry name" value="Cyt_P450_sf"/>
</dbReference>
<dbReference type="GO" id="GO:0005506">
    <property type="term" value="F:iron ion binding"/>
    <property type="evidence" value="ECO:0007669"/>
    <property type="project" value="InterPro"/>
</dbReference>
<keyword evidence="10" id="KW-1185">Reference proteome</keyword>
<evidence type="ECO:0000256" key="6">
    <source>
        <dbReference type="ARBA" id="ARBA00023033"/>
    </source>
</evidence>
<dbReference type="PANTHER" id="PTHR46696">
    <property type="entry name" value="P450, PUTATIVE (EUROFUNG)-RELATED"/>
    <property type="match status" value="1"/>
</dbReference>
<dbReference type="RefSeq" id="WP_101754232.1">
    <property type="nucleotide sequence ID" value="NZ_CP025430.1"/>
</dbReference>
<comment type="similarity">
    <text evidence="1 8">Belongs to the cytochrome P450 family.</text>
</comment>
<dbReference type="KEGG" id="pzh:CX676_09090"/>
<dbReference type="InterPro" id="IPR002397">
    <property type="entry name" value="Cyt_P450_B"/>
</dbReference>
<keyword evidence="6 8" id="KW-0503">Monooxygenase</keyword>
<dbReference type="GO" id="GO:0020037">
    <property type="term" value="F:heme binding"/>
    <property type="evidence" value="ECO:0007669"/>
    <property type="project" value="InterPro"/>
</dbReference>
<dbReference type="Proteomes" id="UP000234530">
    <property type="component" value="Chromosome"/>
</dbReference>
<dbReference type="CDD" id="cd20625">
    <property type="entry name" value="CYP164-like"/>
    <property type="match status" value="1"/>
</dbReference>
<keyword evidence="4 8" id="KW-0560">Oxidoreductase</keyword>
<keyword evidence="3 8" id="KW-0479">Metal-binding</keyword>
<evidence type="ECO:0000256" key="3">
    <source>
        <dbReference type="ARBA" id="ARBA00022723"/>
    </source>
</evidence>
<sequence>MTQSTGIQFDPLSASFADDPYAVYKALRKADGPTFFPAQNLWLLSPHADVAKVATDPNMVRSLDGLETADEAATRQRQANWHDMPYHQRFVQVSLLDSDGEPHRRLRRLLLGKFTASAVAGLEPMVRQIVNGLLDDLEGREEIEFIEDFAAHVPGRVIAHILGAPQEYSAQMRAWSEDVVQYFDVDRSDARKALAENATREFHDFLVELKAERQKNPQDDLISRMIADEAAGQYQGDEFISTCMLILMAGHGSTIDVLGSGMHLLLKHPEAMAALREHPEGLPVAIQEIFRYEPPLPFFHRHATAEIEIGGRVWAAGTTFGLLYGAANRDPAMFDEPESFRIDRSPNRHLAFGQGAHLCLGNNIARLNMKVIFETLLARFGTISLAQEQVAYKRGLSVRGPVALNLCLSRQG</sequence>
<keyword evidence="2 8" id="KW-0349">Heme</keyword>
<dbReference type="SUPFAM" id="SSF48264">
    <property type="entry name" value="Cytochrome P450"/>
    <property type="match status" value="1"/>
</dbReference>
<dbReference type="PROSITE" id="PS00086">
    <property type="entry name" value="CYTOCHROME_P450"/>
    <property type="match status" value="1"/>
</dbReference>
<evidence type="ECO:0000313" key="9">
    <source>
        <dbReference type="EMBL" id="AUH66255.1"/>
    </source>
</evidence>
<dbReference type="OrthoDB" id="9801155at2"/>
<proteinExistence type="inferred from homology"/>
<evidence type="ECO:0000256" key="8">
    <source>
        <dbReference type="RuleBase" id="RU000461"/>
    </source>
</evidence>
<dbReference type="InterPro" id="IPR017972">
    <property type="entry name" value="Cyt_P450_CS"/>
</dbReference>
<evidence type="ECO:0000256" key="1">
    <source>
        <dbReference type="ARBA" id="ARBA00010617"/>
    </source>
</evidence>
<comment type="function">
    <text evidence="7">Cytochromes P450 are a group of heme-thiolate monooxygenases. They oxidize a variety of structurally unrelated compounds, including steroids, fatty acids, and xenobiotics.</text>
</comment>
<evidence type="ECO:0000313" key="10">
    <source>
        <dbReference type="Proteomes" id="UP000234530"/>
    </source>
</evidence>
<dbReference type="Pfam" id="PF00067">
    <property type="entry name" value="p450"/>
    <property type="match status" value="1"/>
</dbReference>
<protein>
    <submittedName>
        <fullName evidence="9">Cytochrome P450</fullName>
    </submittedName>
</protein>
<dbReference type="PANTHER" id="PTHR46696:SF1">
    <property type="entry name" value="CYTOCHROME P450 YJIB-RELATED"/>
    <property type="match status" value="1"/>
</dbReference>
<dbReference type="GO" id="GO:0004497">
    <property type="term" value="F:monooxygenase activity"/>
    <property type="evidence" value="ECO:0007669"/>
    <property type="project" value="UniProtKB-KW"/>
</dbReference>